<dbReference type="AlphaFoldDB" id="A0A0X1KM20"/>
<gene>
    <name evidence="1" type="ORF">X802_09330</name>
</gene>
<dbReference type="GeneID" id="27135849"/>
<reference evidence="1 2" key="1">
    <citation type="submission" date="2014-01" db="EMBL/GenBank/DDBJ databases">
        <title>Genome sequencing of Thermococcus guaymasensis.</title>
        <authorList>
            <person name="Zhang X."/>
            <person name="Alvare G."/>
            <person name="Fristensky B."/>
            <person name="Chen L."/>
            <person name="Suen T."/>
            <person name="Chen Q."/>
            <person name="Ma K."/>
        </authorList>
    </citation>
    <scope>NUCLEOTIDE SEQUENCE [LARGE SCALE GENOMIC DNA]</scope>
    <source>
        <strain evidence="1 2">DSM 11113</strain>
    </source>
</reference>
<organism evidence="1 2">
    <name type="scientific">Thermococcus guaymasensis DSM 11113</name>
    <dbReference type="NCBI Taxonomy" id="1432656"/>
    <lineage>
        <taxon>Archaea</taxon>
        <taxon>Methanobacteriati</taxon>
        <taxon>Methanobacteriota</taxon>
        <taxon>Thermococci</taxon>
        <taxon>Thermococcales</taxon>
        <taxon>Thermococcaceae</taxon>
        <taxon>Thermococcus</taxon>
    </lineage>
</organism>
<dbReference type="Proteomes" id="UP000062043">
    <property type="component" value="Chromosome"/>
</dbReference>
<name>A0A0X1KM20_9EURY</name>
<keyword evidence="2" id="KW-1185">Reference proteome</keyword>
<dbReference type="STRING" id="1432656.X802_09330"/>
<dbReference type="PATRIC" id="fig|1432656.3.peg.1820"/>
<sequence>MGKSENSGKAEIKKLLQEAYEFGYFIGYRGHSEWISWVRERREEIYKKAEELGVYKLVKSAYNRGKTEGSKKRQEEINLGLIEKGRLTEEVETKPQVELREEVGEETTEGRERFEVEFARFLQTTKLILPPEFLDTLKHLEIPKMLKLREE</sequence>
<evidence type="ECO:0000313" key="2">
    <source>
        <dbReference type="Proteomes" id="UP000062043"/>
    </source>
</evidence>
<dbReference type="RefSeq" id="WP_062373180.1">
    <property type="nucleotide sequence ID" value="NZ_CP007140.1"/>
</dbReference>
<dbReference type="OrthoDB" id="99813at2157"/>
<proteinExistence type="predicted"/>
<evidence type="ECO:0000313" key="1">
    <source>
        <dbReference type="EMBL" id="AJC72321.1"/>
    </source>
</evidence>
<dbReference type="EMBL" id="CP007140">
    <property type="protein sequence ID" value="AJC72321.1"/>
    <property type="molecule type" value="Genomic_DNA"/>
</dbReference>
<accession>A0A0X1KM20</accession>
<protein>
    <submittedName>
        <fullName evidence="1">Uncharacterized protein</fullName>
    </submittedName>
</protein>
<dbReference type="KEGG" id="tgy:X802_09330"/>